<evidence type="ECO:0008006" key="4">
    <source>
        <dbReference type="Google" id="ProtNLM"/>
    </source>
</evidence>
<dbReference type="EMBL" id="PVMZ01000023">
    <property type="protein sequence ID" value="PRX14712.1"/>
    <property type="molecule type" value="Genomic_DNA"/>
</dbReference>
<feature type="chain" id="PRO_5015553918" description="Secreted protein" evidence="1">
    <location>
        <begin position="29"/>
        <end position="135"/>
    </location>
</feature>
<keyword evidence="1" id="KW-0732">Signal</keyword>
<gene>
    <name evidence="2" type="ORF">CLV67_12398</name>
</gene>
<feature type="signal peptide" evidence="1">
    <location>
        <begin position="1"/>
        <end position="28"/>
    </location>
</feature>
<organism evidence="2 3">
    <name type="scientific">Actinoplanes italicus</name>
    <dbReference type="NCBI Taxonomy" id="113567"/>
    <lineage>
        <taxon>Bacteria</taxon>
        <taxon>Bacillati</taxon>
        <taxon>Actinomycetota</taxon>
        <taxon>Actinomycetes</taxon>
        <taxon>Micromonosporales</taxon>
        <taxon>Micromonosporaceae</taxon>
        <taxon>Actinoplanes</taxon>
    </lineage>
</organism>
<protein>
    <recommendedName>
        <fullName evidence="4">Secreted protein</fullName>
    </recommendedName>
</protein>
<evidence type="ECO:0000256" key="1">
    <source>
        <dbReference type="SAM" id="SignalP"/>
    </source>
</evidence>
<reference evidence="2 3" key="1">
    <citation type="submission" date="2018-03" db="EMBL/GenBank/DDBJ databases">
        <title>Genomic Encyclopedia of Archaeal and Bacterial Type Strains, Phase II (KMG-II): from individual species to whole genera.</title>
        <authorList>
            <person name="Goeker M."/>
        </authorList>
    </citation>
    <scope>NUCLEOTIDE SEQUENCE [LARGE SCALE GENOMIC DNA]</scope>
    <source>
        <strain evidence="2 3">DSM 43146</strain>
    </source>
</reference>
<keyword evidence="3" id="KW-1185">Reference proteome</keyword>
<dbReference type="OrthoDB" id="4237269at2"/>
<evidence type="ECO:0000313" key="2">
    <source>
        <dbReference type="EMBL" id="PRX14712.1"/>
    </source>
</evidence>
<comment type="caution">
    <text evidence="2">The sequence shown here is derived from an EMBL/GenBank/DDBJ whole genome shotgun (WGS) entry which is preliminary data.</text>
</comment>
<accession>A0A2T0JYU7</accession>
<dbReference type="Proteomes" id="UP000239415">
    <property type="component" value="Unassembled WGS sequence"/>
</dbReference>
<sequence>MRRMVKQVLAVASVAVVALGVSIQPAQADVWWTYTRASGSWIQSAGTAKWDNVLDRFYLYDNRADGAGVYGEIEYWSLNGTYMGRSSHYWGGGSGTSTSFSHNYYSGSKVAFRVCLQDNGQVDGLTCSFWKTATG</sequence>
<name>A0A2T0JYU7_9ACTN</name>
<dbReference type="RefSeq" id="WP_106328453.1">
    <property type="nucleotide sequence ID" value="NZ_BOMO01000137.1"/>
</dbReference>
<dbReference type="AlphaFoldDB" id="A0A2T0JYU7"/>
<proteinExistence type="predicted"/>
<evidence type="ECO:0000313" key="3">
    <source>
        <dbReference type="Proteomes" id="UP000239415"/>
    </source>
</evidence>